<evidence type="ECO:0000313" key="2">
    <source>
        <dbReference type="Proteomes" id="UP001153332"/>
    </source>
</evidence>
<reference evidence="1" key="1">
    <citation type="submission" date="2022-12" db="EMBL/GenBank/DDBJ databases">
        <title>Genome Sequence of Lasiodiplodia mahajangana.</title>
        <authorList>
            <person name="Buettner E."/>
        </authorList>
    </citation>
    <scope>NUCLEOTIDE SEQUENCE</scope>
    <source>
        <strain evidence="1">VT137</strain>
    </source>
</reference>
<sequence>MLGTRFGYVAAYPKKYDERWSPSDGEISLVQASVFAGNYEAYQAMGIDETVNEGNLHLAAQLALPLFVQWFLRPNADDPSRADDRFDCMTPLAVAVASPQPMPWCKIAEQENEWKVRRKQTIALLSQDPRTDISWRHGARTVLHYAIDSGPWMVEALIQALDIKNEQSRNDMFLYADEDGLFYSPDQYVERLLTLDREQKALLLASLRLGNFQSRYYREVMPGVGEQPVGSEGLPWAFARAWEEYEAERIREEQQRLWQEEAHPATALALINDY</sequence>
<accession>A0ACC2JVX7</accession>
<dbReference type="EMBL" id="JAPUUL010000271">
    <property type="protein sequence ID" value="KAJ8131549.1"/>
    <property type="molecule type" value="Genomic_DNA"/>
</dbReference>
<protein>
    <submittedName>
        <fullName evidence="1">Uncharacterized protein</fullName>
    </submittedName>
</protein>
<dbReference type="Proteomes" id="UP001153332">
    <property type="component" value="Unassembled WGS sequence"/>
</dbReference>
<name>A0ACC2JVX7_9PEZI</name>
<keyword evidence="2" id="KW-1185">Reference proteome</keyword>
<proteinExistence type="predicted"/>
<gene>
    <name evidence="1" type="ORF">O1611_g2075</name>
</gene>
<organism evidence="1 2">
    <name type="scientific">Lasiodiplodia mahajangana</name>
    <dbReference type="NCBI Taxonomy" id="1108764"/>
    <lineage>
        <taxon>Eukaryota</taxon>
        <taxon>Fungi</taxon>
        <taxon>Dikarya</taxon>
        <taxon>Ascomycota</taxon>
        <taxon>Pezizomycotina</taxon>
        <taxon>Dothideomycetes</taxon>
        <taxon>Dothideomycetes incertae sedis</taxon>
        <taxon>Botryosphaeriales</taxon>
        <taxon>Botryosphaeriaceae</taxon>
        <taxon>Lasiodiplodia</taxon>
    </lineage>
</organism>
<comment type="caution">
    <text evidence="1">The sequence shown here is derived from an EMBL/GenBank/DDBJ whole genome shotgun (WGS) entry which is preliminary data.</text>
</comment>
<evidence type="ECO:0000313" key="1">
    <source>
        <dbReference type="EMBL" id="KAJ8131549.1"/>
    </source>
</evidence>